<keyword evidence="2 7" id="KW-0813">Transport</keyword>
<proteinExistence type="inferred from homology"/>
<evidence type="ECO:0000256" key="7">
    <source>
        <dbReference type="RuleBase" id="RU363032"/>
    </source>
</evidence>
<dbReference type="GO" id="GO:0055085">
    <property type="term" value="P:transmembrane transport"/>
    <property type="evidence" value="ECO:0007669"/>
    <property type="project" value="InterPro"/>
</dbReference>
<comment type="similarity">
    <text evidence="7">Belongs to the binding-protein-dependent transport system permease family.</text>
</comment>
<organism evidence="9 10">
    <name type="scientific">Candidatus Onthovivens merdipullorum</name>
    <dbReference type="NCBI Taxonomy" id="2840889"/>
    <lineage>
        <taxon>Bacteria</taxon>
        <taxon>Bacillati</taxon>
        <taxon>Bacillota</taxon>
        <taxon>Bacilli</taxon>
        <taxon>Bacillales</taxon>
        <taxon>Candidatus Onthovivens</taxon>
    </lineage>
</organism>
<evidence type="ECO:0000256" key="5">
    <source>
        <dbReference type="ARBA" id="ARBA00022989"/>
    </source>
</evidence>
<evidence type="ECO:0000256" key="3">
    <source>
        <dbReference type="ARBA" id="ARBA00022475"/>
    </source>
</evidence>
<evidence type="ECO:0000256" key="2">
    <source>
        <dbReference type="ARBA" id="ARBA00022448"/>
    </source>
</evidence>
<keyword evidence="5 7" id="KW-1133">Transmembrane helix</keyword>
<reference evidence="9" key="1">
    <citation type="submission" date="2020-10" db="EMBL/GenBank/DDBJ databases">
        <authorList>
            <person name="Gilroy R."/>
        </authorList>
    </citation>
    <scope>NUCLEOTIDE SEQUENCE</scope>
    <source>
        <strain evidence="9">11159</strain>
    </source>
</reference>
<dbReference type="EMBL" id="JADIMY010000068">
    <property type="protein sequence ID" value="MBO8427548.1"/>
    <property type="molecule type" value="Genomic_DNA"/>
</dbReference>
<feature type="transmembrane region" description="Helical" evidence="7">
    <location>
        <begin position="282"/>
        <end position="303"/>
    </location>
</feature>
<dbReference type="PROSITE" id="PS50928">
    <property type="entry name" value="ABC_TM1"/>
    <property type="match status" value="1"/>
</dbReference>
<dbReference type="AlphaFoldDB" id="A0A9D9DHE8"/>
<name>A0A9D9DHE8_9BACL</name>
<keyword evidence="6 7" id="KW-0472">Membrane</keyword>
<evidence type="ECO:0000256" key="4">
    <source>
        <dbReference type="ARBA" id="ARBA00022692"/>
    </source>
</evidence>
<dbReference type="InterPro" id="IPR050809">
    <property type="entry name" value="UgpAE/MalFG_permease"/>
</dbReference>
<feature type="transmembrane region" description="Helical" evidence="7">
    <location>
        <begin position="95"/>
        <end position="117"/>
    </location>
</feature>
<feature type="transmembrane region" description="Helical" evidence="7">
    <location>
        <begin position="222"/>
        <end position="246"/>
    </location>
</feature>
<dbReference type="PANTHER" id="PTHR43227">
    <property type="entry name" value="BLL4140 PROTEIN"/>
    <property type="match status" value="1"/>
</dbReference>
<feature type="transmembrane region" description="Helical" evidence="7">
    <location>
        <begin position="20"/>
        <end position="46"/>
    </location>
</feature>
<dbReference type="GO" id="GO:0005886">
    <property type="term" value="C:plasma membrane"/>
    <property type="evidence" value="ECO:0007669"/>
    <property type="project" value="UniProtKB-SubCell"/>
</dbReference>
<keyword evidence="3" id="KW-1003">Cell membrane</keyword>
<dbReference type="InterPro" id="IPR035906">
    <property type="entry name" value="MetI-like_sf"/>
</dbReference>
<dbReference type="Gene3D" id="1.10.3720.10">
    <property type="entry name" value="MetI-like"/>
    <property type="match status" value="1"/>
</dbReference>
<evidence type="ECO:0000256" key="1">
    <source>
        <dbReference type="ARBA" id="ARBA00004651"/>
    </source>
</evidence>
<feature type="transmembrane region" description="Helical" evidence="7">
    <location>
        <begin position="129"/>
        <end position="149"/>
    </location>
</feature>
<accession>A0A9D9DHE8</accession>
<comment type="caution">
    <text evidence="9">The sequence shown here is derived from an EMBL/GenBank/DDBJ whole genome shotgun (WGS) entry which is preliminary data.</text>
</comment>
<feature type="domain" description="ABC transmembrane type-1" evidence="8">
    <location>
        <begin position="91"/>
        <end position="308"/>
    </location>
</feature>
<evidence type="ECO:0000313" key="10">
    <source>
        <dbReference type="Proteomes" id="UP000823613"/>
    </source>
</evidence>
<dbReference type="Proteomes" id="UP000823613">
    <property type="component" value="Unassembled WGS sequence"/>
</dbReference>
<evidence type="ECO:0000259" key="8">
    <source>
        <dbReference type="PROSITE" id="PS50928"/>
    </source>
</evidence>
<evidence type="ECO:0000256" key="6">
    <source>
        <dbReference type="ARBA" id="ARBA00023136"/>
    </source>
</evidence>
<evidence type="ECO:0000313" key="9">
    <source>
        <dbReference type="EMBL" id="MBO8427548.1"/>
    </source>
</evidence>
<feature type="transmembrane region" description="Helical" evidence="7">
    <location>
        <begin position="178"/>
        <end position="201"/>
    </location>
</feature>
<gene>
    <name evidence="9" type="ORF">IAC58_03235</name>
</gene>
<dbReference type="PANTHER" id="PTHR43227:SF11">
    <property type="entry name" value="BLL4140 PROTEIN"/>
    <property type="match status" value="1"/>
</dbReference>
<dbReference type="CDD" id="cd06261">
    <property type="entry name" value="TM_PBP2"/>
    <property type="match status" value="1"/>
</dbReference>
<dbReference type="SUPFAM" id="SSF161098">
    <property type="entry name" value="MetI-like"/>
    <property type="match status" value="1"/>
</dbReference>
<sequence length="312" mass="35613">MTLLKRRNSYIENSSRKKKWIKGSTIFIVVLLAYPVLQFLIMWIGVNFNTILLTFQTNVRNKLTFVGWDDLFYNYKALFESFKLDSTKSMFGASLVYLVISCFITLPIALFFSYFIFKKIYAAGFFKVIFYLPSIIPLVILTLVFKLSFDPNGGLMSTFLGWFGVRTNDFFVGDNAKWMVWIFCIWAGIGYDVILLTAGMSRIPKEILESIKMDGVSPLKEFFHIIIPLTWPTISTLFLLGMMSVFNVVFQPFFLTSGQNDTMTIGLKIYQDSQGTGKNSPATLGLFCSIIATPIILGARSLMNRLFKDVNY</sequence>
<protein>
    <submittedName>
        <fullName evidence="9">Sugar ABC transporter permease</fullName>
    </submittedName>
</protein>
<dbReference type="Pfam" id="PF00528">
    <property type="entry name" value="BPD_transp_1"/>
    <property type="match status" value="1"/>
</dbReference>
<comment type="subcellular location">
    <subcellularLocation>
        <location evidence="1 7">Cell membrane</location>
        <topology evidence="1 7">Multi-pass membrane protein</topology>
    </subcellularLocation>
</comment>
<keyword evidence="4 7" id="KW-0812">Transmembrane</keyword>
<dbReference type="InterPro" id="IPR000515">
    <property type="entry name" value="MetI-like"/>
</dbReference>
<reference evidence="9" key="2">
    <citation type="journal article" date="2021" name="PeerJ">
        <title>Extensive microbial diversity within the chicken gut microbiome revealed by metagenomics and culture.</title>
        <authorList>
            <person name="Gilroy R."/>
            <person name="Ravi A."/>
            <person name="Getino M."/>
            <person name="Pursley I."/>
            <person name="Horton D.L."/>
            <person name="Alikhan N.F."/>
            <person name="Baker D."/>
            <person name="Gharbi K."/>
            <person name="Hall N."/>
            <person name="Watson M."/>
            <person name="Adriaenssens E.M."/>
            <person name="Foster-Nyarko E."/>
            <person name="Jarju S."/>
            <person name="Secka A."/>
            <person name="Antonio M."/>
            <person name="Oren A."/>
            <person name="Chaudhuri R.R."/>
            <person name="La Ragione R."/>
            <person name="Hildebrand F."/>
            <person name="Pallen M.J."/>
        </authorList>
    </citation>
    <scope>NUCLEOTIDE SEQUENCE</scope>
    <source>
        <strain evidence="9">11159</strain>
    </source>
</reference>